<sequence length="67" mass="6933">MGAPEPVEQRWRTASRSGGENCVEVSFGTARAGVRDSKNPGGPVVVTTPAAFSTFVDALRAGGLERA</sequence>
<protein>
    <recommendedName>
        <fullName evidence="1">DUF397 domain-containing protein</fullName>
    </recommendedName>
</protein>
<dbReference type="OrthoDB" id="4570646at2"/>
<evidence type="ECO:0000313" key="3">
    <source>
        <dbReference type="Proteomes" id="UP000185596"/>
    </source>
</evidence>
<reference evidence="2 3" key="1">
    <citation type="submission" date="2016-12" db="EMBL/GenBank/DDBJ databases">
        <title>The draft genome sequence of Actinophytocola sp. 11-183.</title>
        <authorList>
            <person name="Wang W."/>
            <person name="Yuan L."/>
        </authorList>
    </citation>
    <scope>NUCLEOTIDE SEQUENCE [LARGE SCALE GENOMIC DNA]</scope>
    <source>
        <strain evidence="2 3">11-183</strain>
    </source>
</reference>
<dbReference type="Proteomes" id="UP000185596">
    <property type="component" value="Unassembled WGS sequence"/>
</dbReference>
<proteinExistence type="predicted"/>
<comment type="caution">
    <text evidence="2">The sequence shown here is derived from an EMBL/GenBank/DDBJ whole genome shotgun (WGS) entry which is preliminary data.</text>
</comment>
<keyword evidence="3" id="KW-1185">Reference proteome</keyword>
<gene>
    <name evidence="2" type="ORF">BU204_13915</name>
</gene>
<feature type="domain" description="DUF397" evidence="1">
    <location>
        <begin position="10"/>
        <end position="60"/>
    </location>
</feature>
<dbReference type="RefSeq" id="WP_075126082.1">
    <property type="nucleotide sequence ID" value="NZ_MSIE01000023.1"/>
</dbReference>
<accession>A0A1Q8CRH1</accession>
<dbReference type="Pfam" id="PF04149">
    <property type="entry name" value="DUF397"/>
    <property type="match status" value="1"/>
</dbReference>
<dbReference type="EMBL" id="MSIE01000023">
    <property type="protein sequence ID" value="OLF16959.1"/>
    <property type="molecule type" value="Genomic_DNA"/>
</dbReference>
<evidence type="ECO:0000313" key="2">
    <source>
        <dbReference type="EMBL" id="OLF16959.1"/>
    </source>
</evidence>
<dbReference type="InterPro" id="IPR007278">
    <property type="entry name" value="DUF397"/>
</dbReference>
<name>A0A1Q8CRH1_9PSEU</name>
<organism evidence="2 3">
    <name type="scientific">Actinophytocola xanthii</name>
    <dbReference type="NCBI Taxonomy" id="1912961"/>
    <lineage>
        <taxon>Bacteria</taxon>
        <taxon>Bacillati</taxon>
        <taxon>Actinomycetota</taxon>
        <taxon>Actinomycetes</taxon>
        <taxon>Pseudonocardiales</taxon>
        <taxon>Pseudonocardiaceae</taxon>
    </lineage>
</organism>
<dbReference type="AlphaFoldDB" id="A0A1Q8CRH1"/>
<evidence type="ECO:0000259" key="1">
    <source>
        <dbReference type="Pfam" id="PF04149"/>
    </source>
</evidence>